<accession>A0A9X3S197</accession>
<evidence type="ECO:0000313" key="2">
    <source>
        <dbReference type="EMBL" id="MDA0159931.1"/>
    </source>
</evidence>
<keyword evidence="3" id="KW-1185">Reference proteome</keyword>
<dbReference type="PIRSF" id="PIRSF017082">
    <property type="entry name" value="YflP"/>
    <property type="match status" value="1"/>
</dbReference>
<dbReference type="InterPro" id="IPR005064">
    <property type="entry name" value="BUG"/>
</dbReference>
<dbReference type="Gene3D" id="3.40.190.10">
    <property type="entry name" value="Periplasmic binding protein-like II"/>
    <property type="match status" value="1"/>
</dbReference>
<proteinExistence type="inferred from homology"/>
<organism evidence="2 3">
    <name type="scientific">Solirubrobacter ginsenosidimutans</name>
    <dbReference type="NCBI Taxonomy" id="490573"/>
    <lineage>
        <taxon>Bacteria</taxon>
        <taxon>Bacillati</taxon>
        <taxon>Actinomycetota</taxon>
        <taxon>Thermoleophilia</taxon>
        <taxon>Solirubrobacterales</taxon>
        <taxon>Solirubrobacteraceae</taxon>
        <taxon>Solirubrobacter</taxon>
    </lineage>
</organism>
<protein>
    <submittedName>
        <fullName evidence="2">Tripartite tricarboxylate transporter substrate-binding protein</fullName>
    </submittedName>
</protein>
<sequence>MTQEMGSAPAARGAYLWSAVRGRAVVQPSLLEAEIMRAAIPTARADYPTKLVRIIEPFGPGSGPELVATVVGRKLAQLWGQPVTVENHPGAGSTAAPAMVATSPADGYTLLVHTNAHVYAAALVTELPYDPVTDFVPVAALTTQSYVLVAGETTGLATVGALIAAARARPGQLRFSSTGVGTGTHLGIEKFNLAAGIDATHVPARGSDAIADTIANTIAGRTDYALSPIPTTLPHIRAGRILPLGLSSTRRSSALPDVPTVAEAGVPGFDFPIWYGIWAPRATPAGVVQTLAEDIARALSDPGVRASLVKHGGEPLSMTQPDFTRFVLRERESAARIIEAAGIKQQ</sequence>
<reference evidence="2" key="1">
    <citation type="submission" date="2022-10" db="EMBL/GenBank/DDBJ databases">
        <title>The WGS of Solirubrobacter ginsenosidimutans DSM 21036.</title>
        <authorList>
            <person name="Jiang Z."/>
        </authorList>
    </citation>
    <scope>NUCLEOTIDE SEQUENCE</scope>
    <source>
        <strain evidence="2">DSM 21036</strain>
    </source>
</reference>
<dbReference type="Pfam" id="PF03401">
    <property type="entry name" value="TctC"/>
    <property type="match status" value="1"/>
</dbReference>
<dbReference type="Gene3D" id="3.40.190.150">
    <property type="entry name" value="Bordetella uptake gene, domain 1"/>
    <property type="match status" value="1"/>
</dbReference>
<comment type="caution">
    <text evidence="2">The sequence shown here is derived from an EMBL/GenBank/DDBJ whole genome shotgun (WGS) entry which is preliminary data.</text>
</comment>
<dbReference type="PANTHER" id="PTHR42928:SF5">
    <property type="entry name" value="BLR1237 PROTEIN"/>
    <property type="match status" value="1"/>
</dbReference>
<dbReference type="SUPFAM" id="SSF53850">
    <property type="entry name" value="Periplasmic binding protein-like II"/>
    <property type="match status" value="1"/>
</dbReference>
<dbReference type="InterPro" id="IPR042100">
    <property type="entry name" value="Bug_dom1"/>
</dbReference>
<dbReference type="PANTHER" id="PTHR42928">
    <property type="entry name" value="TRICARBOXYLATE-BINDING PROTEIN"/>
    <property type="match status" value="1"/>
</dbReference>
<comment type="similarity">
    <text evidence="1">Belongs to the UPF0065 (bug) family.</text>
</comment>
<dbReference type="EMBL" id="JAPDOD010000003">
    <property type="protein sequence ID" value="MDA0159931.1"/>
    <property type="molecule type" value="Genomic_DNA"/>
</dbReference>
<name>A0A9X3S197_9ACTN</name>
<evidence type="ECO:0000313" key="3">
    <source>
        <dbReference type="Proteomes" id="UP001149140"/>
    </source>
</evidence>
<dbReference type="AlphaFoldDB" id="A0A9X3S197"/>
<evidence type="ECO:0000256" key="1">
    <source>
        <dbReference type="ARBA" id="ARBA00006987"/>
    </source>
</evidence>
<dbReference type="Proteomes" id="UP001149140">
    <property type="component" value="Unassembled WGS sequence"/>
</dbReference>
<gene>
    <name evidence="2" type="ORF">OM076_06640</name>
</gene>
<dbReference type="RefSeq" id="WP_270038693.1">
    <property type="nucleotide sequence ID" value="NZ_JAPDOD010000003.1"/>
</dbReference>